<comment type="subcellular location">
    <subcellularLocation>
        <location evidence="4">Cytoplasm</location>
    </subcellularLocation>
</comment>
<keyword evidence="3 4" id="KW-0862">Zinc</keyword>
<feature type="binding site" evidence="4">
    <location>
        <position position="71"/>
    </location>
    <ligand>
        <name>Zn(2+)</name>
        <dbReference type="ChEBI" id="CHEBI:29105"/>
    </ligand>
</feature>
<dbReference type="Pfam" id="PF10263">
    <property type="entry name" value="SprT-like"/>
    <property type="match status" value="1"/>
</dbReference>
<gene>
    <name evidence="5" type="ORF">B9L19_17280</name>
</gene>
<accession>A0A226Q5J6</accession>
<evidence type="ECO:0000256" key="4">
    <source>
        <dbReference type="HAMAP-Rule" id="MF_00745"/>
    </source>
</evidence>
<proteinExistence type="inferred from homology"/>
<dbReference type="Proteomes" id="UP000198378">
    <property type="component" value="Unassembled WGS sequence"/>
</dbReference>
<dbReference type="RefSeq" id="WP_025950325.1">
    <property type="nucleotide sequence ID" value="NZ_CP018058.1"/>
</dbReference>
<keyword evidence="2 4" id="KW-0479">Metal-binding</keyword>
<dbReference type="InterPro" id="IPR006640">
    <property type="entry name" value="SprT-like_domain"/>
</dbReference>
<reference evidence="5 6" key="1">
    <citation type="submission" date="2017-05" db="EMBL/GenBank/DDBJ databases">
        <title>The genome sequence of Geobacillus thermocatenulatus DSM 730.</title>
        <authorList>
            <person name="Ramaloko W.T."/>
            <person name="Koen N."/>
            <person name="Polliack S."/>
            <person name="Aliyu H."/>
            <person name="Lebre P."/>
            <person name="Mohr T."/>
            <person name="Oswald F."/>
            <person name="Zwick M."/>
            <person name="Neumann A."/>
            <person name="Syldatk C."/>
            <person name="Cowan D."/>
            <person name="De Maayer P."/>
        </authorList>
    </citation>
    <scope>NUCLEOTIDE SEQUENCE [LARGE SCALE GENOMIC DNA]</scope>
    <source>
        <strain evidence="5 6">BGSC 93A1</strain>
    </source>
</reference>
<dbReference type="InterPro" id="IPR023524">
    <property type="entry name" value="Uncharacterised_SprT-like"/>
</dbReference>
<dbReference type="GO" id="GO:0008270">
    <property type="term" value="F:zinc ion binding"/>
    <property type="evidence" value="ECO:0007669"/>
    <property type="project" value="UniProtKB-UniRule"/>
</dbReference>
<feature type="binding site" evidence="4">
    <location>
        <position position="67"/>
    </location>
    <ligand>
        <name>Zn(2+)</name>
        <dbReference type="ChEBI" id="CHEBI:29105"/>
    </ligand>
</feature>
<comment type="caution">
    <text evidence="5">The sequence shown here is derived from an EMBL/GenBank/DDBJ whole genome shotgun (WGS) entry which is preliminary data.</text>
</comment>
<dbReference type="EMBL" id="NEWK01000002">
    <property type="protein sequence ID" value="OXB87158.1"/>
    <property type="molecule type" value="Genomic_DNA"/>
</dbReference>
<comment type="cofactor">
    <cofactor evidence="4">
        <name>Zn(2+)</name>
        <dbReference type="ChEBI" id="CHEBI:29105"/>
    </cofactor>
    <text evidence="4">Binds 1 zinc ion.</text>
</comment>
<protein>
    <recommendedName>
        <fullName evidence="4">Protein SprT-like</fullName>
    </recommendedName>
</protein>
<comment type="similarity">
    <text evidence="4">Belongs to the SprT family.</text>
</comment>
<evidence type="ECO:0000256" key="2">
    <source>
        <dbReference type="ARBA" id="ARBA00022723"/>
    </source>
</evidence>
<dbReference type="GO" id="GO:0005737">
    <property type="term" value="C:cytoplasm"/>
    <property type="evidence" value="ECO:0007669"/>
    <property type="project" value="UniProtKB-SubCell"/>
</dbReference>
<dbReference type="KEGG" id="gtm:GT3921_00240"/>
<sequence length="172" mass="20281">MDQKQLQALVEQISIRVFGKPFRHTAFFNPRLRTTGGRYMLQTHNIELNQKHYEQFGEEELIAIIKHELCHYHLHLEGKGYRHRDRDFRELLQKVGAPRYCRPIGQKTDRSKTIYTYICTSCGLTYTRKKRMNTARYVCGNCRGRLTLTGSKQGDQQLLQSVSKRFVDDILE</sequence>
<dbReference type="NCBIfam" id="NF003339">
    <property type="entry name" value="PRK04351.1"/>
    <property type="match status" value="1"/>
</dbReference>
<dbReference type="AlphaFoldDB" id="A0A226Q5J6"/>
<feature type="active site" evidence="4">
    <location>
        <position position="68"/>
    </location>
</feature>
<dbReference type="InterPro" id="IPR035240">
    <property type="entry name" value="SprT_Zn_ribbon"/>
</dbReference>
<dbReference type="GO" id="GO:0006950">
    <property type="term" value="P:response to stress"/>
    <property type="evidence" value="ECO:0007669"/>
    <property type="project" value="UniProtKB-ARBA"/>
</dbReference>
<dbReference type="SMART" id="SM00731">
    <property type="entry name" value="SprT"/>
    <property type="match status" value="1"/>
</dbReference>
<evidence type="ECO:0000313" key="5">
    <source>
        <dbReference type="EMBL" id="OXB87158.1"/>
    </source>
</evidence>
<evidence type="ECO:0000256" key="3">
    <source>
        <dbReference type="ARBA" id="ARBA00022833"/>
    </source>
</evidence>
<keyword evidence="6" id="KW-1185">Reference proteome</keyword>
<keyword evidence="1 4" id="KW-0963">Cytoplasm</keyword>
<organism evidence="5 6">
    <name type="scientific">Geobacillus thermocatenulatus</name>
    <dbReference type="NCBI Taxonomy" id="33938"/>
    <lineage>
        <taxon>Bacteria</taxon>
        <taxon>Bacillati</taxon>
        <taxon>Bacillota</taxon>
        <taxon>Bacilli</taxon>
        <taxon>Bacillales</taxon>
        <taxon>Anoxybacillaceae</taxon>
        <taxon>Geobacillus</taxon>
        <taxon>Geobacillus thermoleovorans group</taxon>
    </lineage>
</organism>
<evidence type="ECO:0000256" key="1">
    <source>
        <dbReference type="ARBA" id="ARBA00022490"/>
    </source>
</evidence>
<name>A0A226Q5J6_9BACL</name>
<evidence type="ECO:0000313" key="6">
    <source>
        <dbReference type="Proteomes" id="UP000198378"/>
    </source>
</evidence>
<dbReference type="HAMAP" id="MF_00745">
    <property type="entry name" value="SprT_like"/>
    <property type="match status" value="1"/>
</dbReference>
<dbReference type="Pfam" id="PF17283">
    <property type="entry name" value="Zn_ribbon_SprT"/>
    <property type="match status" value="1"/>
</dbReference>